<accession>A0AAI9EDL7</accession>
<feature type="compositionally biased region" description="Polar residues" evidence="1">
    <location>
        <begin position="857"/>
        <end position="869"/>
    </location>
</feature>
<comment type="caution">
    <text evidence="2">The sequence shown here is derived from an EMBL/GenBank/DDBJ whole genome shotgun (WGS) entry which is preliminary data.</text>
</comment>
<feature type="region of interest" description="Disordered" evidence="1">
    <location>
        <begin position="1361"/>
        <end position="1393"/>
    </location>
</feature>
<feature type="region of interest" description="Disordered" evidence="1">
    <location>
        <begin position="64"/>
        <end position="87"/>
    </location>
</feature>
<dbReference type="EMBL" id="CAVMBE010000063">
    <property type="protein sequence ID" value="CAK4032438.1"/>
    <property type="molecule type" value="Genomic_DNA"/>
</dbReference>
<feature type="compositionally biased region" description="Basic and acidic residues" evidence="1">
    <location>
        <begin position="126"/>
        <end position="136"/>
    </location>
</feature>
<evidence type="ECO:0000313" key="3">
    <source>
        <dbReference type="Proteomes" id="UP001296104"/>
    </source>
</evidence>
<organism evidence="2 3">
    <name type="scientific">Lecanosticta acicola</name>
    <dbReference type="NCBI Taxonomy" id="111012"/>
    <lineage>
        <taxon>Eukaryota</taxon>
        <taxon>Fungi</taxon>
        <taxon>Dikarya</taxon>
        <taxon>Ascomycota</taxon>
        <taxon>Pezizomycotina</taxon>
        <taxon>Dothideomycetes</taxon>
        <taxon>Dothideomycetidae</taxon>
        <taxon>Mycosphaerellales</taxon>
        <taxon>Mycosphaerellaceae</taxon>
        <taxon>Lecanosticta</taxon>
    </lineage>
</organism>
<protein>
    <recommendedName>
        <fullName evidence="4">Pentatricopeptide repeat protein</fullName>
    </recommendedName>
</protein>
<dbReference type="Proteomes" id="UP001296104">
    <property type="component" value="Unassembled WGS sequence"/>
</dbReference>
<reference evidence="2" key="1">
    <citation type="submission" date="2023-11" db="EMBL/GenBank/DDBJ databases">
        <authorList>
            <person name="Alioto T."/>
            <person name="Alioto T."/>
            <person name="Gomez Garrido J."/>
        </authorList>
    </citation>
    <scope>NUCLEOTIDE SEQUENCE</scope>
</reference>
<evidence type="ECO:0008006" key="4">
    <source>
        <dbReference type="Google" id="ProtNLM"/>
    </source>
</evidence>
<proteinExistence type="predicted"/>
<sequence length="1427" mass="160594">MFSGKPRPVPSKAALRTLYQLAYISSGTAVGIATLCAEEKRRRSQILQRIADNAKRIRGSPRYVGNVASADDGQLRRRRRKSVKSEELPSLVEEGYVQLSQKEEKRKWKKRRRDPEAVVVDEEQDQERRLRPESRGQKQLYGQCATAAPTLQKPEQKMRIHKVTLGPPRVGSLLQNQAVADSSPDVPKRRPQFVIPEIAAVAESQEMRHNLGEDVTCHSRLVHSDVDQFLRMSPWTTTGDQAVEQQICSALLSLAAKRGMWAHVNWLYGWKLRTRSLTQNDIRILSECCLTLPENADHQEVFILFCDILNSESFSRYAAQFQLSTAMRVATEVIDWDLDLPRISRVQKLMRTARKSSDEQEMHEALAKHCQRLVDLGEPGRAWKLMFYQGRDFTTPQDLEEKIFQSALHLGDLSCCCRVLKAKLDKSKPAAFRRDTASRNEYLHLLEEFVLACNERGEHTQIERLMPASGLDSDWRGRRNMKILRALTPDLSAPAKAALAIAITQQDRLISEWFDELYSQLPQDLRAPVERARTVGRIERTWISTGDFDAVCSEHESGVEFAARASNSEARLQSNLAMAKICNRANRSERAIELLSRAAKEHLDSSGSASGIAVVLARQGAWKELFHLLGILEKRTALGFNRTAMSDFNAMIYFYSLKHTAPETWKLVTELARTIDFRPNHATTQIVLEAFVSKGSMDLIPHWLSSMDQLGCRFEFKAHSAARLLTTFYRQYRPPHSLLMWFCRSLTRLVPAFTAGDFAGILQEAAGYDMRHQKTGLQQKAKQNLGRLSRMTTNVPAPVQWKGLHEAHGGNSLVAPTTGQLKANSVTNATARGTDQKVLHTYKGKAYQPFGSPVVSETTESLADSTEPSLPSKDERLYTASKDSEDANVESDKGCQVPSGQLTAATTTTDGLDVAISSESPQLTESCCGDRSPGVAATSTASNDHAYGYDEMGLMSNENQDELQFTPPLEMEDFSPSRTAVYDEELQNDGIGDVDLEDSITSFNTEIGKRQFVRSMITKLSLRQYQEVITMYSRSCSSSGLPVSLHALQVAVEASLRLNASDSIDAQRIVKGARASGMNVGPAVAPILLHQIWRLNPAQRRDVNEVRVRVIEYYRFHGANNLPVSHYLGVTAADVLIRHQRAEYAVNLLNAILRSDWAKQQSLDIVAMTVWVKGLRFLARPGSHLVRELVRIGHVVLDKELKITRRFIVELKGACKAFGMPGVRRPREPLRPLNSLSSNARILWGLYNRCIEEWNRQRREAKLKGAKLVKMIAQSVRDAELPIIESSKRGGIEEEIFGPPGSPWSNDSTQESHVRDEVFINPNTRTKVAQNTLRSSATSTEAASQNFLDALKKKPEILFEQPASPIGRGTSRKKPRRRVIEPKPVPLTPREKRSHLRFSGDHYRRFLRHRIRMPDGTIARFRYEVAD</sequence>
<evidence type="ECO:0000256" key="1">
    <source>
        <dbReference type="SAM" id="MobiDB-lite"/>
    </source>
</evidence>
<feature type="region of interest" description="Disordered" evidence="1">
    <location>
        <begin position="857"/>
        <end position="900"/>
    </location>
</feature>
<name>A0AAI9EDL7_9PEZI</name>
<gene>
    <name evidence="2" type="ORF">LECACI_7A007596</name>
</gene>
<evidence type="ECO:0000313" key="2">
    <source>
        <dbReference type="EMBL" id="CAK4032438.1"/>
    </source>
</evidence>
<keyword evidence="3" id="KW-1185">Reference proteome</keyword>
<feature type="region of interest" description="Disordered" evidence="1">
    <location>
        <begin position="102"/>
        <end position="138"/>
    </location>
</feature>
<feature type="compositionally biased region" description="Basic and acidic residues" evidence="1">
    <location>
        <begin position="872"/>
        <end position="893"/>
    </location>
</feature>